<protein>
    <submittedName>
        <fullName evidence="1">Uncharacterized protein</fullName>
    </submittedName>
</protein>
<evidence type="ECO:0000313" key="1">
    <source>
        <dbReference type="EMBL" id="QQR39022.1"/>
    </source>
</evidence>
<organism evidence="1 2">
    <name type="scientific">Devosia rhizoryzae</name>
    <dbReference type="NCBI Taxonomy" id="2774137"/>
    <lineage>
        <taxon>Bacteria</taxon>
        <taxon>Pseudomonadati</taxon>
        <taxon>Pseudomonadota</taxon>
        <taxon>Alphaproteobacteria</taxon>
        <taxon>Hyphomicrobiales</taxon>
        <taxon>Devosiaceae</taxon>
        <taxon>Devosia</taxon>
    </lineage>
</organism>
<evidence type="ECO:0000313" key="2">
    <source>
        <dbReference type="Proteomes" id="UP000595857"/>
    </source>
</evidence>
<proteinExistence type="predicted"/>
<name>A0ABX7C467_9HYPH</name>
<gene>
    <name evidence="1" type="ORF">JI748_14955</name>
</gene>
<dbReference type="Proteomes" id="UP000595857">
    <property type="component" value="Chromosome"/>
</dbReference>
<reference evidence="1 2" key="1">
    <citation type="submission" date="2021-01" db="EMBL/GenBank/DDBJ databases">
        <title>Genome seq and assembly of Devosia sp. LEGU1.</title>
        <authorList>
            <person name="Chhetri G."/>
        </authorList>
    </citation>
    <scope>NUCLEOTIDE SEQUENCE [LARGE SCALE GENOMIC DNA]</scope>
    <source>
        <strain evidence="1 2">LEGU1</strain>
    </source>
</reference>
<accession>A0ABX7C467</accession>
<dbReference type="RefSeq" id="WP_201632425.1">
    <property type="nucleotide sequence ID" value="NZ_CP068046.1"/>
</dbReference>
<sequence length="85" mass="9742">MLMRVPTVDPKRDKLIRHFEKKLAYFQRIPSHRREDEAADEGEATCRSMLAELRAPRSGARDDASSTRRLDAWLDAIEENGSDQG</sequence>
<dbReference type="EMBL" id="CP068046">
    <property type="protein sequence ID" value="QQR39022.1"/>
    <property type="molecule type" value="Genomic_DNA"/>
</dbReference>
<keyword evidence="2" id="KW-1185">Reference proteome</keyword>